<protein>
    <submittedName>
        <fullName evidence="2">SH3 domain-containing protein</fullName>
    </submittedName>
</protein>
<accession>A0A7Y5AS29</accession>
<organism evidence="2 3">
    <name type="scientific">Rheinheimera lutimaris</name>
    <dbReference type="NCBI Taxonomy" id="2740584"/>
    <lineage>
        <taxon>Bacteria</taxon>
        <taxon>Pseudomonadati</taxon>
        <taxon>Pseudomonadota</taxon>
        <taxon>Gammaproteobacteria</taxon>
        <taxon>Chromatiales</taxon>
        <taxon>Chromatiaceae</taxon>
        <taxon>Rheinheimera</taxon>
    </lineage>
</organism>
<dbReference type="AlphaFoldDB" id="A0A7Y5AS29"/>
<evidence type="ECO:0000259" key="1">
    <source>
        <dbReference type="Pfam" id="PF08239"/>
    </source>
</evidence>
<proteinExistence type="predicted"/>
<dbReference type="Proteomes" id="UP000523161">
    <property type="component" value="Unassembled WGS sequence"/>
</dbReference>
<dbReference type="RefSeq" id="WP_173501718.1">
    <property type="nucleotide sequence ID" value="NZ_JABSOD010000013.1"/>
</dbReference>
<evidence type="ECO:0000313" key="3">
    <source>
        <dbReference type="Proteomes" id="UP000523161"/>
    </source>
</evidence>
<dbReference type="Pfam" id="PF08239">
    <property type="entry name" value="SH3_3"/>
    <property type="match status" value="1"/>
</dbReference>
<evidence type="ECO:0000313" key="2">
    <source>
        <dbReference type="EMBL" id="NRQ43478.1"/>
    </source>
</evidence>
<dbReference type="Gene3D" id="2.30.30.40">
    <property type="entry name" value="SH3 Domains"/>
    <property type="match status" value="1"/>
</dbReference>
<gene>
    <name evidence="2" type="ORF">HRH59_13060</name>
</gene>
<sequence>MMDVSRSAFSIFSLSVLIFLITLIFYPITAEAKNCKKGKPCGNSCIAMNKVCRINTYSPPNTLTPAPANDSSVGKYNPSVVRSTHHPATTGTYFVIPVKLNIRNEPSTEGIVLGQAKRGEMVSVFMVSKRWGKINHRVANGWVLMDYLSLQRPNISNE</sequence>
<keyword evidence="3" id="KW-1185">Reference proteome</keyword>
<name>A0A7Y5AS29_9GAMM</name>
<dbReference type="InterPro" id="IPR003646">
    <property type="entry name" value="SH3-like_bac-type"/>
</dbReference>
<feature type="domain" description="SH3b" evidence="1">
    <location>
        <begin position="100"/>
        <end position="149"/>
    </location>
</feature>
<comment type="caution">
    <text evidence="2">The sequence shown here is derived from an EMBL/GenBank/DDBJ whole genome shotgun (WGS) entry which is preliminary data.</text>
</comment>
<dbReference type="EMBL" id="JABSOD010000013">
    <property type="protein sequence ID" value="NRQ43478.1"/>
    <property type="molecule type" value="Genomic_DNA"/>
</dbReference>
<reference evidence="2 3" key="1">
    <citation type="submission" date="2020-06" db="EMBL/GenBank/DDBJ databases">
        <title>Rheinheimera sp. nov., a marine bacterium isolated from coastal.</title>
        <authorList>
            <person name="Yu Q."/>
            <person name="Qi Y."/>
            <person name="Pu J."/>
        </authorList>
    </citation>
    <scope>NUCLEOTIDE SEQUENCE [LARGE SCALE GENOMIC DNA]</scope>
    <source>
        <strain evidence="2 3">YQF-2</strain>
    </source>
</reference>